<name>A0AAN6P6L7_9PEZI</name>
<evidence type="ECO:0000256" key="5">
    <source>
        <dbReference type="ARBA" id="ARBA00023128"/>
    </source>
</evidence>
<dbReference type="InterPro" id="IPR029058">
    <property type="entry name" value="AB_hydrolase_fold"/>
</dbReference>
<evidence type="ECO:0000313" key="9">
    <source>
        <dbReference type="Proteomes" id="UP001303115"/>
    </source>
</evidence>
<dbReference type="Gene3D" id="3.40.50.300">
    <property type="entry name" value="P-loop containing nucleotide triphosphate hydrolases"/>
    <property type="match status" value="1"/>
</dbReference>
<organism evidence="8 9">
    <name type="scientific">Parachaetomium inaequale</name>
    <dbReference type="NCBI Taxonomy" id="2588326"/>
    <lineage>
        <taxon>Eukaryota</taxon>
        <taxon>Fungi</taxon>
        <taxon>Dikarya</taxon>
        <taxon>Ascomycota</taxon>
        <taxon>Pezizomycotina</taxon>
        <taxon>Sordariomycetes</taxon>
        <taxon>Sordariomycetidae</taxon>
        <taxon>Sordariales</taxon>
        <taxon>Chaetomiaceae</taxon>
        <taxon>Parachaetomium</taxon>
    </lineage>
</organism>
<dbReference type="Gene3D" id="1.25.40.10">
    <property type="entry name" value="Tetratricopeptide repeat domain"/>
    <property type="match status" value="1"/>
</dbReference>
<dbReference type="InterPro" id="IPR011990">
    <property type="entry name" value="TPR-like_helical_dom_sf"/>
</dbReference>
<dbReference type="GO" id="GO:0005783">
    <property type="term" value="C:endoplasmic reticulum"/>
    <property type="evidence" value="ECO:0007669"/>
    <property type="project" value="UniProtKB-SubCell"/>
</dbReference>
<dbReference type="GO" id="GO:0005739">
    <property type="term" value="C:mitochondrion"/>
    <property type="evidence" value="ECO:0007669"/>
    <property type="project" value="UniProtKB-SubCell"/>
</dbReference>
<reference evidence="9" key="1">
    <citation type="journal article" date="2023" name="Mol. Phylogenet. Evol.">
        <title>Genome-scale phylogeny and comparative genomics of the fungal order Sordariales.</title>
        <authorList>
            <person name="Hensen N."/>
            <person name="Bonometti L."/>
            <person name="Westerberg I."/>
            <person name="Brannstrom I.O."/>
            <person name="Guillou S."/>
            <person name="Cros-Aarteil S."/>
            <person name="Calhoun S."/>
            <person name="Haridas S."/>
            <person name="Kuo A."/>
            <person name="Mondo S."/>
            <person name="Pangilinan J."/>
            <person name="Riley R."/>
            <person name="LaButti K."/>
            <person name="Andreopoulos B."/>
            <person name="Lipzen A."/>
            <person name="Chen C."/>
            <person name="Yan M."/>
            <person name="Daum C."/>
            <person name="Ng V."/>
            <person name="Clum A."/>
            <person name="Steindorff A."/>
            <person name="Ohm R.A."/>
            <person name="Martin F."/>
            <person name="Silar P."/>
            <person name="Natvig D.O."/>
            <person name="Lalanne C."/>
            <person name="Gautier V."/>
            <person name="Ament-Velasquez S.L."/>
            <person name="Kruys A."/>
            <person name="Hutchinson M.I."/>
            <person name="Powell A.J."/>
            <person name="Barry K."/>
            <person name="Miller A.N."/>
            <person name="Grigoriev I.V."/>
            <person name="Debuchy R."/>
            <person name="Gladieux P."/>
            <person name="Hiltunen Thoren M."/>
            <person name="Johannesson H."/>
        </authorList>
    </citation>
    <scope>NUCLEOTIDE SEQUENCE [LARGE SCALE GENOMIC DNA]</scope>
    <source>
        <strain evidence="9">CBS 284.82</strain>
    </source>
</reference>
<accession>A0AAN6P6L7</accession>
<evidence type="ECO:0000256" key="6">
    <source>
        <dbReference type="ARBA" id="ARBA00023136"/>
    </source>
</evidence>
<dbReference type="AlphaFoldDB" id="A0AAN6P6L7"/>
<keyword evidence="6" id="KW-0472">Membrane</keyword>
<evidence type="ECO:0000256" key="4">
    <source>
        <dbReference type="ARBA" id="ARBA00022824"/>
    </source>
</evidence>
<comment type="caution">
    <text evidence="8">The sequence shown here is derived from an EMBL/GenBank/DDBJ whole genome shotgun (WGS) entry which is preliminary data.</text>
</comment>
<evidence type="ECO:0000256" key="2">
    <source>
        <dbReference type="ARBA" id="ARBA00004240"/>
    </source>
</evidence>
<feature type="non-terminal residue" evidence="8">
    <location>
        <position position="943"/>
    </location>
</feature>
<evidence type="ECO:0000256" key="7">
    <source>
        <dbReference type="SAM" id="MobiDB-lite"/>
    </source>
</evidence>
<comment type="subcellular location">
    <subcellularLocation>
        <location evidence="2">Endoplasmic reticulum</location>
    </subcellularLocation>
    <subcellularLocation>
        <location evidence="3">Membrane</location>
    </subcellularLocation>
    <subcellularLocation>
        <location evidence="1">Mitochondrion</location>
    </subcellularLocation>
</comment>
<dbReference type="SUPFAM" id="SSF53474">
    <property type="entry name" value="alpha/beta-Hydrolases"/>
    <property type="match status" value="1"/>
</dbReference>
<evidence type="ECO:0000313" key="8">
    <source>
        <dbReference type="EMBL" id="KAK4031373.1"/>
    </source>
</evidence>
<evidence type="ECO:0000256" key="3">
    <source>
        <dbReference type="ARBA" id="ARBA00004370"/>
    </source>
</evidence>
<feature type="region of interest" description="Disordered" evidence="7">
    <location>
        <begin position="1"/>
        <end position="81"/>
    </location>
</feature>
<keyword evidence="4" id="KW-0256">Endoplasmic reticulum</keyword>
<proteinExistence type="predicted"/>
<dbReference type="InterPro" id="IPR027417">
    <property type="entry name" value="P-loop_NTPase"/>
</dbReference>
<feature type="compositionally biased region" description="Low complexity" evidence="7">
    <location>
        <begin position="22"/>
        <end position="36"/>
    </location>
</feature>
<feature type="compositionally biased region" description="Pro residues" evidence="7">
    <location>
        <begin position="59"/>
        <end position="73"/>
    </location>
</feature>
<keyword evidence="9" id="KW-1185">Reference proteome</keyword>
<dbReference type="EMBL" id="MU854840">
    <property type="protein sequence ID" value="KAK4031373.1"/>
    <property type="molecule type" value="Genomic_DNA"/>
</dbReference>
<evidence type="ECO:0008006" key="10">
    <source>
        <dbReference type="Google" id="ProtNLM"/>
    </source>
</evidence>
<dbReference type="Gene3D" id="3.40.50.1820">
    <property type="entry name" value="alpha/beta hydrolase"/>
    <property type="match status" value="1"/>
</dbReference>
<dbReference type="Proteomes" id="UP001303115">
    <property type="component" value="Unassembled WGS sequence"/>
</dbReference>
<protein>
    <recommendedName>
        <fullName evidence="10">NB-ARC domain-containing protein</fullName>
    </recommendedName>
</protein>
<evidence type="ECO:0000256" key="1">
    <source>
        <dbReference type="ARBA" id="ARBA00004173"/>
    </source>
</evidence>
<dbReference type="PANTHER" id="PTHR48182:SF2">
    <property type="entry name" value="PROTEIN SERAC1"/>
    <property type="match status" value="1"/>
</dbReference>
<sequence length="943" mass="103525">MAPPRPRLRDKIPLLGRIRGGSQTQSTASETSSQASLPGTPPVADEGSQPSNTPGPGETSPPPRSTPPDPTPAPSLTAPPSEERVGLFEFPAAEPYRPALPNARHVDIIAVHGLDGHWRNTWTGEDGAIWLRDRLPDLLRQSDVVARIRSFGYDAATVFSRSVGDLPTAGKSLLMRLRGFRKTPQEREAPIIFVCHSLGGLVVKEALVHAWNHSLQHQDILDKVKGCLFLGVPHRGSGLADWGKVAPDVAKWVSLGFAGNSNFVRVLKESSKDWVRLSEAFVERADSLSIRSFYETEKYGNVIVVDQSSAAMHIRNEVLFPLEGSNHRSICKFRANEHQRFSPVGDAVVELAILALPSVEELKRQALEARCLELLPIATNTFVGRKRELKAMGEALDPRKPGQKGMVLYGLPGVGKSQLALRYIDTHRELFTSIFWITASSPESTSSSFSEAARLISSSWPGKDVPNPYAGQDDQKMVLSRLRCTRHTSWLLVIDSADDLQGQDFTQCVPACPYGSFLVTSTRREATVVFGKESQEIGSLDPESGQLLLTARLRKGNDTASTSSESRSSCDCYEHITAIVKELDHLPLPIEYAAALVQLNRFTLENFVAGYQQRYQRVSAQSIPRGLLHYEKSRSLFTLVEMLYSAIQEESPEAAALLTLLAFLGPWRFDLATFQLSDLEKRLPGVTLVSFGNDHLLAVLTDNFSLDLAVSHLRNTCLVKPVSNATSPDAVSVHNIICQWVFETTAEKELWILAAAATVSASVRLSQERILFPNLTGQSGRRFQLHLASLNRCANLAQKHISPADLAVPDGRHACFHAHLRSGLAFANLFASRLKPAKTDFEQAVEYLQLRQGDAWPSGEAALYLLYGLAVSYHREGDTEKTTDTLKGVLALAVSILGEDDPRTVEIRARAKTVDSRTGLNLRHQKAALLASTAGDKPRPGPQ</sequence>
<dbReference type="InterPro" id="IPR052374">
    <property type="entry name" value="SERAC1"/>
</dbReference>
<dbReference type="GO" id="GO:0016020">
    <property type="term" value="C:membrane"/>
    <property type="evidence" value="ECO:0007669"/>
    <property type="project" value="UniProtKB-SubCell"/>
</dbReference>
<dbReference type="PANTHER" id="PTHR48182">
    <property type="entry name" value="PROTEIN SERAC1"/>
    <property type="match status" value="1"/>
</dbReference>
<gene>
    <name evidence="8" type="ORF">C8A01DRAFT_21392</name>
</gene>
<dbReference type="SUPFAM" id="SSF52540">
    <property type="entry name" value="P-loop containing nucleoside triphosphate hydrolases"/>
    <property type="match status" value="1"/>
</dbReference>
<keyword evidence="5" id="KW-0496">Mitochondrion</keyword>